<keyword evidence="7" id="KW-0812">Transmembrane</keyword>
<dbReference type="InterPro" id="IPR005467">
    <property type="entry name" value="His_kinase_dom"/>
</dbReference>
<evidence type="ECO:0000256" key="4">
    <source>
        <dbReference type="ARBA" id="ARBA00022777"/>
    </source>
</evidence>
<evidence type="ECO:0000256" key="7">
    <source>
        <dbReference type="SAM" id="Phobius"/>
    </source>
</evidence>
<evidence type="ECO:0000256" key="1">
    <source>
        <dbReference type="ARBA" id="ARBA00000085"/>
    </source>
</evidence>
<evidence type="ECO:0000256" key="5">
    <source>
        <dbReference type="ARBA" id="ARBA00023012"/>
    </source>
</evidence>
<dbReference type="PROSITE" id="PS50109">
    <property type="entry name" value="HIS_KIN"/>
    <property type="match status" value="1"/>
</dbReference>
<dbReference type="SUPFAM" id="SSF55874">
    <property type="entry name" value="ATPase domain of HSP90 chaperone/DNA topoisomerase II/histidine kinase"/>
    <property type="match status" value="1"/>
</dbReference>
<dbReference type="EMBL" id="JAERSE020000002">
    <property type="protein sequence ID" value="MCA6067249.1"/>
    <property type="molecule type" value="Genomic_DNA"/>
</dbReference>
<feature type="domain" description="Histidine kinase" evidence="8">
    <location>
        <begin position="461"/>
        <end position="549"/>
    </location>
</feature>
<dbReference type="RefSeq" id="WP_225687792.1">
    <property type="nucleotide sequence ID" value="NZ_JAERSE020000002.1"/>
</dbReference>
<dbReference type="Pfam" id="PF02518">
    <property type="entry name" value="HATPase_c"/>
    <property type="match status" value="1"/>
</dbReference>
<keyword evidence="6" id="KW-0175">Coiled coil</keyword>
<accession>A0ABS7ZZU2</accession>
<dbReference type="InterPro" id="IPR050482">
    <property type="entry name" value="Sensor_HK_TwoCompSys"/>
</dbReference>
<evidence type="ECO:0000256" key="3">
    <source>
        <dbReference type="ARBA" id="ARBA00022679"/>
    </source>
</evidence>
<organism evidence="9 10">
    <name type="scientific">Chryseobacterium tagetis</name>
    <dbReference type="NCBI Taxonomy" id="2801334"/>
    <lineage>
        <taxon>Bacteria</taxon>
        <taxon>Pseudomonadati</taxon>
        <taxon>Bacteroidota</taxon>
        <taxon>Flavobacteriia</taxon>
        <taxon>Flavobacteriales</taxon>
        <taxon>Weeksellaceae</taxon>
        <taxon>Chryseobacterium group</taxon>
        <taxon>Chryseobacterium</taxon>
    </lineage>
</organism>
<proteinExistence type="predicted"/>
<dbReference type="Gene3D" id="1.25.40.10">
    <property type="entry name" value="Tetratricopeptide repeat domain"/>
    <property type="match status" value="1"/>
</dbReference>
<evidence type="ECO:0000256" key="6">
    <source>
        <dbReference type="SAM" id="Coils"/>
    </source>
</evidence>
<sequence length="549" mass="63739">MIKYLFLFLVFFISCEEKTQNISDIPNGDKLYDEGIALLQKNDLEAYKKFQLAISYYSKQKDYSNISKSLICQAIAQQGRGDIFGAEATLVEALKIMKDNDESLFSIYDTMANLKLDQKEYTKAIEWYNKALSQKIESEESRISILNNKSVATFKLGKYSEALNILQKIDLTKVLDIKLNNRIKENIEFVRWLKNKNYPAQGKLEELAKLKLKNFDFWGLNSSFAHLSDINKASDTQKSLYFAKKMLEIARKNKSPEDRLEAIERIILVDNPTNSKDYFNQYKILADSIQSSRNDYRARFAYIKYDTEKKDAENQSLKLKDAENKIDILYRNIGITALVLALFGGSFYYVKRKNRLQQEKEIEVKNTQLKMSKKVHDVVANGLYHMMIDVQNNPEMDKTRILNDIEKMYEESRDISHENIAEKDFALRFINMITSYSSDTQKVLPVGYKENIWENISYNTQLEIYYILREILVNMRKHSHAKLASVKFEKDSNKLKIRYTDNGIGINDLDQQRGTGIHNTENRIENIGGHITFEKNPSGGLIILITIPI</sequence>
<keyword evidence="4" id="KW-0418">Kinase</keyword>
<comment type="caution">
    <text evidence="9">The sequence shown here is derived from an EMBL/GenBank/DDBJ whole genome shotgun (WGS) entry which is preliminary data.</text>
</comment>
<reference evidence="9 10" key="1">
    <citation type="submission" date="2021-09" db="EMBL/GenBank/DDBJ databases">
        <title>Genome sequencing and assembly of Chryseobacterium sp. RG1.</title>
        <authorList>
            <person name="Chhetri G."/>
        </authorList>
    </citation>
    <scope>NUCLEOTIDE SEQUENCE [LARGE SCALE GENOMIC DNA]</scope>
    <source>
        <strain evidence="9 10">RG1</strain>
    </source>
</reference>
<comment type="catalytic activity">
    <reaction evidence="1">
        <text>ATP + protein L-histidine = ADP + protein N-phospho-L-histidine.</text>
        <dbReference type="EC" id="2.7.13.3"/>
    </reaction>
</comment>
<evidence type="ECO:0000256" key="2">
    <source>
        <dbReference type="ARBA" id="ARBA00012438"/>
    </source>
</evidence>
<dbReference type="SUPFAM" id="SSF48452">
    <property type="entry name" value="TPR-like"/>
    <property type="match status" value="1"/>
</dbReference>
<dbReference type="PANTHER" id="PTHR24421:SF10">
    <property type="entry name" value="NITRATE_NITRITE SENSOR PROTEIN NARQ"/>
    <property type="match status" value="1"/>
</dbReference>
<dbReference type="InterPro" id="IPR003594">
    <property type="entry name" value="HATPase_dom"/>
</dbReference>
<dbReference type="InterPro" id="IPR036890">
    <property type="entry name" value="HATPase_C_sf"/>
</dbReference>
<keyword evidence="7" id="KW-0472">Membrane</keyword>
<dbReference type="InterPro" id="IPR011990">
    <property type="entry name" value="TPR-like_helical_dom_sf"/>
</dbReference>
<keyword evidence="5" id="KW-0902">Two-component regulatory system</keyword>
<dbReference type="Proteomes" id="UP000618240">
    <property type="component" value="Unassembled WGS sequence"/>
</dbReference>
<keyword evidence="3" id="KW-0808">Transferase</keyword>
<evidence type="ECO:0000313" key="9">
    <source>
        <dbReference type="EMBL" id="MCA6067249.1"/>
    </source>
</evidence>
<dbReference type="Gene3D" id="3.30.565.10">
    <property type="entry name" value="Histidine kinase-like ATPase, C-terminal domain"/>
    <property type="match status" value="1"/>
</dbReference>
<evidence type="ECO:0000313" key="10">
    <source>
        <dbReference type="Proteomes" id="UP000618240"/>
    </source>
</evidence>
<dbReference type="PANTHER" id="PTHR24421">
    <property type="entry name" value="NITRATE/NITRITE SENSOR PROTEIN NARX-RELATED"/>
    <property type="match status" value="1"/>
</dbReference>
<protein>
    <recommendedName>
        <fullName evidence="2">histidine kinase</fullName>
        <ecNumber evidence="2">2.7.13.3</ecNumber>
    </recommendedName>
</protein>
<keyword evidence="10" id="KW-1185">Reference proteome</keyword>
<dbReference type="EC" id="2.7.13.3" evidence="2"/>
<dbReference type="CDD" id="cd16917">
    <property type="entry name" value="HATPase_UhpB-NarQ-NarX-like"/>
    <property type="match status" value="1"/>
</dbReference>
<evidence type="ECO:0000259" key="8">
    <source>
        <dbReference type="PROSITE" id="PS50109"/>
    </source>
</evidence>
<gene>
    <name evidence="9" type="ORF">JI747_008685</name>
</gene>
<feature type="coiled-coil region" evidence="6">
    <location>
        <begin position="305"/>
        <end position="332"/>
    </location>
</feature>
<dbReference type="PROSITE" id="PS51257">
    <property type="entry name" value="PROKAR_LIPOPROTEIN"/>
    <property type="match status" value="1"/>
</dbReference>
<feature type="transmembrane region" description="Helical" evidence="7">
    <location>
        <begin position="328"/>
        <end position="350"/>
    </location>
</feature>
<keyword evidence="7" id="KW-1133">Transmembrane helix</keyword>
<name>A0ABS7ZZU2_9FLAO</name>